<sequence length="191" mass="22379">MIQSLPSKDQERNSPPKSQNLLKEPSYELCRFTDPEIDHMHPYFPEGTIFRPFDSSMKSDDISTTWVCFPAAPFQIDFSYPFPTFTQSLFTFTGLCYSQGTPMLWRVLYTLEQIIAKEGIDLGLTELNHLYNLVSHGSHRFLFKTKPQHPHPLLKTTKNDTYWKNQYFFVRRDSIPNGNHLPKTWNLKGRI</sequence>
<accession>A0A9K3I489</accession>
<dbReference type="Proteomes" id="UP000215914">
    <property type="component" value="Unassembled WGS sequence"/>
</dbReference>
<evidence type="ECO:0000256" key="1">
    <source>
        <dbReference type="SAM" id="MobiDB-lite"/>
    </source>
</evidence>
<feature type="region of interest" description="Disordered" evidence="1">
    <location>
        <begin position="1"/>
        <end position="21"/>
    </location>
</feature>
<name>A0A9K3I489_HELAN</name>
<dbReference type="AlphaFoldDB" id="A0A9K3I489"/>
<protein>
    <submittedName>
        <fullName evidence="2">Uncharacterized protein</fullName>
    </submittedName>
</protein>
<organism evidence="2 3">
    <name type="scientific">Helianthus annuus</name>
    <name type="common">Common sunflower</name>
    <dbReference type="NCBI Taxonomy" id="4232"/>
    <lineage>
        <taxon>Eukaryota</taxon>
        <taxon>Viridiplantae</taxon>
        <taxon>Streptophyta</taxon>
        <taxon>Embryophyta</taxon>
        <taxon>Tracheophyta</taxon>
        <taxon>Spermatophyta</taxon>
        <taxon>Magnoliopsida</taxon>
        <taxon>eudicotyledons</taxon>
        <taxon>Gunneridae</taxon>
        <taxon>Pentapetalae</taxon>
        <taxon>asterids</taxon>
        <taxon>campanulids</taxon>
        <taxon>Asterales</taxon>
        <taxon>Asteraceae</taxon>
        <taxon>Asteroideae</taxon>
        <taxon>Heliantheae alliance</taxon>
        <taxon>Heliantheae</taxon>
        <taxon>Helianthus</taxon>
    </lineage>
</organism>
<reference evidence="2" key="1">
    <citation type="journal article" date="2017" name="Nature">
        <title>The sunflower genome provides insights into oil metabolism, flowering and Asterid evolution.</title>
        <authorList>
            <person name="Badouin H."/>
            <person name="Gouzy J."/>
            <person name="Grassa C.J."/>
            <person name="Murat F."/>
            <person name="Staton S.E."/>
            <person name="Cottret L."/>
            <person name="Lelandais-Briere C."/>
            <person name="Owens G.L."/>
            <person name="Carrere S."/>
            <person name="Mayjonade B."/>
            <person name="Legrand L."/>
            <person name="Gill N."/>
            <person name="Kane N.C."/>
            <person name="Bowers J.E."/>
            <person name="Hubner S."/>
            <person name="Bellec A."/>
            <person name="Berard A."/>
            <person name="Berges H."/>
            <person name="Blanchet N."/>
            <person name="Boniface M.C."/>
            <person name="Brunel D."/>
            <person name="Catrice O."/>
            <person name="Chaidir N."/>
            <person name="Claudel C."/>
            <person name="Donnadieu C."/>
            <person name="Faraut T."/>
            <person name="Fievet G."/>
            <person name="Helmstetter N."/>
            <person name="King M."/>
            <person name="Knapp S.J."/>
            <person name="Lai Z."/>
            <person name="Le Paslier M.C."/>
            <person name="Lippi Y."/>
            <person name="Lorenzon L."/>
            <person name="Mandel J.R."/>
            <person name="Marage G."/>
            <person name="Marchand G."/>
            <person name="Marquand E."/>
            <person name="Bret-Mestries E."/>
            <person name="Morien E."/>
            <person name="Nambeesan S."/>
            <person name="Nguyen T."/>
            <person name="Pegot-Espagnet P."/>
            <person name="Pouilly N."/>
            <person name="Raftis F."/>
            <person name="Sallet E."/>
            <person name="Schiex T."/>
            <person name="Thomas J."/>
            <person name="Vandecasteele C."/>
            <person name="Vares D."/>
            <person name="Vear F."/>
            <person name="Vautrin S."/>
            <person name="Crespi M."/>
            <person name="Mangin B."/>
            <person name="Burke J.M."/>
            <person name="Salse J."/>
            <person name="Munos S."/>
            <person name="Vincourt P."/>
            <person name="Rieseberg L.H."/>
            <person name="Langlade N.B."/>
        </authorList>
    </citation>
    <scope>NUCLEOTIDE SEQUENCE</scope>
    <source>
        <tissue evidence="2">Leaves</tissue>
    </source>
</reference>
<proteinExistence type="predicted"/>
<reference evidence="2" key="2">
    <citation type="submission" date="2020-06" db="EMBL/GenBank/DDBJ databases">
        <title>Helianthus annuus Genome sequencing and assembly Release 2.</title>
        <authorList>
            <person name="Gouzy J."/>
            <person name="Langlade N."/>
            <person name="Munos S."/>
        </authorList>
    </citation>
    <scope>NUCLEOTIDE SEQUENCE</scope>
    <source>
        <tissue evidence="2">Leaves</tissue>
    </source>
</reference>
<keyword evidence="3" id="KW-1185">Reference proteome</keyword>
<dbReference type="Gramene" id="mRNA:HanXRQr2_Chr09g0379801">
    <property type="protein sequence ID" value="CDS:HanXRQr2_Chr09g0379801.1"/>
    <property type="gene ID" value="HanXRQr2_Chr09g0379801"/>
</dbReference>
<evidence type="ECO:0000313" key="3">
    <source>
        <dbReference type="Proteomes" id="UP000215914"/>
    </source>
</evidence>
<evidence type="ECO:0000313" key="2">
    <source>
        <dbReference type="EMBL" id="KAF5790158.1"/>
    </source>
</evidence>
<gene>
    <name evidence="2" type="ORF">HanXRQr2_Chr09g0379801</name>
</gene>
<comment type="caution">
    <text evidence="2">The sequence shown here is derived from an EMBL/GenBank/DDBJ whole genome shotgun (WGS) entry which is preliminary data.</text>
</comment>
<dbReference type="EMBL" id="MNCJ02000324">
    <property type="protein sequence ID" value="KAF5790158.1"/>
    <property type="molecule type" value="Genomic_DNA"/>
</dbReference>